<gene>
    <name evidence="3" type="ORF">KC19_10G086500</name>
</gene>
<sequence>MEIAMMLFAGATAVANAGSAYSAYRANNPRRNRTGPMVNYTAAHNGYSMAGAYMQPQQYQYLMYAPVYNVNYHMAPVGPPRSQSYNYAPPPPQQINQRVTAPVGPPRSQSSNYARPSPRTAVSTQVPDNYGGTVRLLREQVAIDTYDDDGFGLSTGRRQGYSLVNAQNHWKSFKRRSGGYIGEARAVAVVNWTKGQITMFVERDMTYYRNYFVESCNVAAFGEKFRMNAIFSGVVKGGLLVASKQTLTIVEDDGACEVDSSNCWEELGISTGPGIREPVFVEMIRGAVFGLICCVHKSPSSMNVDMLEINGVEFVHVDTGNEYLENAADNCFTVFSFGTEGWSEDLVLVG</sequence>
<keyword evidence="2" id="KW-0732">Signal</keyword>
<feature type="chain" id="PRO_5035833427" evidence="2">
    <location>
        <begin position="18"/>
        <end position="350"/>
    </location>
</feature>
<reference evidence="3" key="1">
    <citation type="submission" date="2020-06" db="EMBL/GenBank/DDBJ databases">
        <title>WGS assembly of Ceratodon purpureus strain R40.</title>
        <authorList>
            <person name="Carey S.B."/>
            <person name="Jenkins J."/>
            <person name="Shu S."/>
            <person name="Lovell J.T."/>
            <person name="Sreedasyam A."/>
            <person name="Maumus F."/>
            <person name="Tiley G.P."/>
            <person name="Fernandez-Pozo N."/>
            <person name="Barry K."/>
            <person name="Chen C."/>
            <person name="Wang M."/>
            <person name="Lipzen A."/>
            <person name="Daum C."/>
            <person name="Saski C.A."/>
            <person name="Payton A.C."/>
            <person name="Mcbreen J.C."/>
            <person name="Conrad R.E."/>
            <person name="Kollar L.M."/>
            <person name="Olsson S."/>
            <person name="Huttunen S."/>
            <person name="Landis J.B."/>
            <person name="Wickett N.J."/>
            <person name="Johnson M.G."/>
            <person name="Rensing S.A."/>
            <person name="Grimwood J."/>
            <person name="Schmutz J."/>
            <person name="Mcdaniel S.F."/>
        </authorList>
    </citation>
    <scope>NUCLEOTIDE SEQUENCE</scope>
    <source>
        <strain evidence="3">R40</strain>
    </source>
</reference>
<dbReference type="EMBL" id="CM026431">
    <property type="protein sequence ID" value="KAG0559201.1"/>
    <property type="molecule type" value="Genomic_DNA"/>
</dbReference>
<evidence type="ECO:0000313" key="4">
    <source>
        <dbReference type="Proteomes" id="UP000822688"/>
    </source>
</evidence>
<protein>
    <submittedName>
        <fullName evidence="3">Uncharacterized protein</fullName>
    </submittedName>
</protein>
<feature type="signal peptide" evidence="2">
    <location>
        <begin position="1"/>
        <end position="17"/>
    </location>
</feature>
<keyword evidence="4" id="KW-1185">Reference proteome</keyword>
<evidence type="ECO:0000256" key="2">
    <source>
        <dbReference type="SAM" id="SignalP"/>
    </source>
</evidence>
<comment type="caution">
    <text evidence="3">The sequence shown here is derived from an EMBL/GenBank/DDBJ whole genome shotgun (WGS) entry which is preliminary data.</text>
</comment>
<proteinExistence type="predicted"/>
<accession>A0A8T0GIE3</accession>
<feature type="region of interest" description="Disordered" evidence="1">
    <location>
        <begin position="83"/>
        <end position="128"/>
    </location>
</feature>
<name>A0A8T0GIE3_CERPU</name>
<evidence type="ECO:0000256" key="1">
    <source>
        <dbReference type="SAM" id="MobiDB-lite"/>
    </source>
</evidence>
<feature type="compositionally biased region" description="Polar residues" evidence="1">
    <location>
        <begin position="107"/>
        <end position="127"/>
    </location>
</feature>
<organism evidence="3 4">
    <name type="scientific">Ceratodon purpureus</name>
    <name type="common">Fire moss</name>
    <name type="synonym">Dicranum purpureum</name>
    <dbReference type="NCBI Taxonomy" id="3225"/>
    <lineage>
        <taxon>Eukaryota</taxon>
        <taxon>Viridiplantae</taxon>
        <taxon>Streptophyta</taxon>
        <taxon>Embryophyta</taxon>
        <taxon>Bryophyta</taxon>
        <taxon>Bryophytina</taxon>
        <taxon>Bryopsida</taxon>
        <taxon>Dicranidae</taxon>
        <taxon>Pseudoditrichales</taxon>
        <taxon>Ditrichaceae</taxon>
        <taxon>Ceratodon</taxon>
    </lineage>
</organism>
<evidence type="ECO:0000313" key="3">
    <source>
        <dbReference type="EMBL" id="KAG0559201.1"/>
    </source>
</evidence>
<dbReference type="Proteomes" id="UP000822688">
    <property type="component" value="Chromosome 10"/>
</dbReference>
<dbReference type="AlphaFoldDB" id="A0A8T0GIE3"/>